<feature type="transmembrane region" description="Helical" evidence="2">
    <location>
        <begin position="12"/>
        <end position="33"/>
    </location>
</feature>
<organism evidence="4 5">
    <name type="scientific">Pedobacter gandavensis</name>
    <dbReference type="NCBI Taxonomy" id="2679963"/>
    <lineage>
        <taxon>Bacteria</taxon>
        <taxon>Pseudomonadati</taxon>
        <taxon>Bacteroidota</taxon>
        <taxon>Sphingobacteriia</taxon>
        <taxon>Sphingobacteriales</taxon>
        <taxon>Sphingobacteriaceae</taxon>
        <taxon>Pedobacter</taxon>
    </lineage>
</organism>
<gene>
    <name evidence="4" type="ORF">GM920_08175</name>
</gene>
<keyword evidence="2" id="KW-0472">Membrane</keyword>
<dbReference type="InterPro" id="IPR010559">
    <property type="entry name" value="Sig_transdc_His_kin_internal"/>
</dbReference>
<keyword evidence="5" id="KW-1185">Reference proteome</keyword>
<dbReference type="Gene3D" id="3.30.450.20">
    <property type="entry name" value="PAS domain"/>
    <property type="match status" value="1"/>
</dbReference>
<evidence type="ECO:0000313" key="5">
    <source>
        <dbReference type="Proteomes" id="UP000636110"/>
    </source>
</evidence>
<keyword evidence="2" id="KW-0812">Transmembrane</keyword>
<feature type="transmembrane region" description="Helical" evidence="2">
    <location>
        <begin position="292"/>
        <end position="311"/>
    </location>
</feature>
<feature type="domain" description="Signal transduction histidine kinase internal region" evidence="3">
    <location>
        <begin position="354"/>
        <end position="432"/>
    </location>
</feature>
<name>A0ABR6EV14_9SPHI</name>
<dbReference type="Pfam" id="PF06580">
    <property type="entry name" value="His_kinase"/>
    <property type="match status" value="1"/>
</dbReference>
<keyword evidence="1" id="KW-0175">Coiled coil</keyword>
<comment type="caution">
    <text evidence="4">The sequence shown here is derived from an EMBL/GenBank/DDBJ whole genome shotgun (WGS) entry which is preliminary data.</text>
</comment>
<dbReference type="EMBL" id="WNXC01000002">
    <property type="protein sequence ID" value="MBB2148887.1"/>
    <property type="molecule type" value="Genomic_DNA"/>
</dbReference>
<evidence type="ECO:0000256" key="1">
    <source>
        <dbReference type="SAM" id="Coils"/>
    </source>
</evidence>
<proteinExistence type="predicted"/>
<dbReference type="Proteomes" id="UP000636110">
    <property type="component" value="Unassembled WGS sequence"/>
</dbReference>
<dbReference type="PANTHER" id="PTHR34220:SF7">
    <property type="entry name" value="SENSOR HISTIDINE KINASE YPDA"/>
    <property type="match status" value="1"/>
</dbReference>
<evidence type="ECO:0000313" key="4">
    <source>
        <dbReference type="EMBL" id="MBB2148887.1"/>
    </source>
</evidence>
<dbReference type="PANTHER" id="PTHR34220">
    <property type="entry name" value="SENSOR HISTIDINE KINASE YPDA"/>
    <property type="match status" value="1"/>
</dbReference>
<sequence length="538" mass="61391">MKLALQNPKYLIVIGLAVFLCITGVTFFTGRFLEQRINNIADFAGVNVYRQKVLVYQYEFGNILKGTQVAATLFPELRNDISEESLNQTLGTVLLSDEKVKKAWYAIIKGKDTSFVYLVRDAASFQKTAIPSDVKNWARKQFLANDTSNVRGPQTEITPALHLLTASNTVESERGRLLTGLDIDLVELQRAFISVDVKGMSYAMVVNENGVCITSPNEQQIGKQLFKPKQDTLFNPLHPYARPRSQVVESDYLGVPVTRYYIPNMINGLNWTIVVDIPNLVLEEDVAQIRKYSIDMGLIAVTIILGLIWIYQRKWQKEFLLRREVEINRQELSMEKQELKLLAETHEKDNAMLQLSKLKEKVNPHFLFNSLSSLNALIAQDAELAKAFVVKLSRVYRYVLESYPSGLAPVADELRFMKEYFFLLKIRFGDALEPLDIQIEEKLLEGEIPFMSLQTLIENAVKHNILSKEKPLKITIRSQGSTIVVSNNLQLRTDVKDSGKQGLNYLKSTYSYFGNQDFTFGIDQEYFKCFLPVLHLTE</sequence>
<keyword evidence="2" id="KW-1133">Transmembrane helix</keyword>
<accession>A0ABR6EV14</accession>
<dbReference type="InterPro" id="IPR050640">
    <property type="entry name" value="Bact_2-comp_sensor_kinase"/>
</dbReference>
<feature type="coiled-coil region" evidence="1">
    <location>
        <begin position="322"/>
        <end position="349"/>
    </location>
</feature>
<evidence type="ECO:0000256" key="2">
    <source>
        <dbReference type="SAM" id="Phobius"/>
    </source>
</evidence>
<evidence type="ECO:0000259" key="3">
    <source>
        <dbReference type="Pfam" id="PF06580"/>
    </source>
</evidence>
<dbReference type="RefSeq" id="WP_182955590.1">
    <property type="nucleotide sequence ID" value="NZ_WNXC01000002.1"/>
</dbReference>
<reference evidence="4 5" key="1">
    <citation type="submission" date="2019-11" db="EMBL/GenBank/DDBJ databases">
        <title>Description of Pedobacter sp. LMG 31462T.</title>
        <authorList>
            <person name="Carlier A."/>
            <person name="Qi S."/>
            <person name="Vandamme P."/>
        </authorList>
    </citation>
    <scope>NUCLEOTIDE SEQUENCE [LARGE SCALE GENOMIC DNA]</scope>
    <source>
        <strain evidence="4 5">LMG 31462</strain>
    </source>
</reference>
<protein>
    <recommendedName>
        <fullName evidence="3">Signal transduction histidine kinase internal region domain-containing protein</fullName>
    </recommendedName>
</protein>